<reference evidence="7 8" key="2">
    <citation type="submission" date="2019-09" db="EMBL/GenBank/DDBJ databases">
        <title>A bacterium isolated from glacier soil.</title>
        <authorList>
            <person name="Liu Q."/>
        </authorList>
    </citation>
    <scope>NUCLEOTIDE SEQUENCE [LARGE SCALE GENOMIC DNA]</scope>
    <source>
        <strain evidence="7 8">MDT1-10-3</strain>
    </source>
</reference>
<keyword evidence="4 5" id="KW-0472">Membrane</keyword>
<dbReference type="OrthoDB" id="9811276at2"/>
<dbReference type="GO" id="GO:0009306">
    <property type="term" value="P:protein secretion"/>
    <property type="evidence" value="ECO:0007669"/>
    <property type="project" value="InterPro"/>
</dbReference>
<evidence type="ECO:0000256" key="4">
    <source>
        <dbReference type="ARBA" id="ARBA00023136"/>
    </source>
</evidence>
<gene>
    <name evidence="7" type="ORF">FOE74_20730</name>
</gene>
<evidence type="ECO:0000259" key="6">
    <source>
        <dbReference type="Pfam" id="PF04357"/>
    </source>
</evidence>
<dbReference type="InterPro" id="IPR008023">
    <property type="entry name" value="DUF748"/>
</dbReference>
<keyword evidence="3 5" id="KW-1133">Transmembrane helix</keyword>
<dbReference type="Pfam" id="PF04357">
    <property type="entry name" value="TamB"/>
    <property type="match status" value="1"/>
</dbReference>
<dbReference type="EMBL" id="VKKZ01000026">
    <property type="protein sequence ID" value="KAA6430244.1"/>
    <property type="molecule type" value="Genomic_DNA"/>
</dbReference>
<keyword evidence="2 5" id="KW-0812">Transmembrane</keyword>
<evidence type="ECO:0000313" key="7">
    <source>
        <dbReference type="EMBL" id="KAA6430244.1"/>
    </source>
</evidence>
<name>A0A5M8Q5R7_9BACT</name>
<comment type="subcellular location">
    <subcellularLocation>
        <location evidence="1">Membrane</location>
        <topology evidence="1">Single-pass membrane protein</topology>
    </subcellularLocation>
</comment>
<evidence type="ECO:0000313" key="8">
    <source>
        <dbReference type="Proteomes" id="UP000323866"/>
    </source>
</evidence>
<feature type="transmembrane region" description="Helical" evidence="5">
    <location>
        <begin position="16"/>
        <end position="37"/>
    </location>
</feature>
<evidence type="ECO:0000256" key="5">
    <source>
        <dbReference type="SAM" id="Phobius"/>
    </source>
</evidence>
<accession>A0A5M8Q5R7</accession>
<dbReference type="GO" id="GO:0005886">
    <property type="term" value="C:plasma membrane"/>
    <property type="evidence" value="ECO:0007669"/>
    <property type="project" value="InterPro"/>
</dbReference>
<evidence type="ECO:0000256" key="2">
    <source>
        <dbReference type="ARBA" id="ARBA00022692"/>
    </source>
</evidence>
<protein>
    <recommendedName>
        <fullName evidence="6">Translocation and assembly module TamB C-terminal domain-containing protein</fullName>
    </recommendedName>
</protein>
<reference evidence="7 8" key="1">
    <citation type="submission" date="2019-07" db="EMBL/GenBank/DDBJ databases">
        <authorList>
            <person name="Qu J.-H."/>
        </authorList>
    </citation>
    <scope>NUCLEOTIDE SEQUENCE [LARGE SCALE GENOMIC DNA]</scope>
    <source>
        <strain evidence="7 8">MDT1-10-3</strain>
    </source>
</reference>
<dbReference type="InterPro" id="IPR007452">
    <property type="entry name" value="TamB_C"/>
</dbReference>
<sequence length="1676" mass="184366">MSTHTIKRYTLKTLAVLLWIIGIVLVLVVLLLVALQLPKVQDFAASKVESYLENKLGTEVQIGKFRSDFRKDILLEGVYLEDQKGDTLWYSERLAANLDILGILKSKVALKSLELENATAHIYRTMPDSVSNFDFILEAFATPTDTTAQDTTSAGFTYDIGTLDLTNIYLTYRDEVNGQNVRTRVGNLTVKMDELDLTKEIYRIDDIALRDTWVDMTQTKIPPEGESEPLTMQFGLKTVSLDRVKLKYRNGVAKQYIDVNLGEARMASEKIDLINSRIDLSNLELHNSTLAYSQNADMPTESRVVNPAEAVEAIEEAVSKSTGQPVNWVFTLDKLNVTEVDAAFDNYDAPKQARGMDYNHLLASNLNLQLTDLYYSTNRTTAQLNQLAFQEKSGFEVKQFTAGILFDSVQTELSDLVLETGHSRIARRIKVGYPSLETAADDLSKLTLSADLQNTYIGFQDIALLQPALVNQPPLAGNLNQTVRVSGVVNGRMDNLLLSNVRVSGWRNTDLAMSGRIKGLPNPDNLSANIQINRFHTTAADVNSLLPAGTLPANITLPPSMDLEGSFSGTMTAFDVDATIRTTFGNAIAKIDMTPGRTAGQERIKGNVRLMRFDLGRLMQNKDLGRASLVANINGTGLMPENMVANIDGTVQSFEYGGYNYRDITFDVDANRNRYGIKANSTKDQNLDFALNGTVNLRGAEPVIAMNANLRAVDFQALKLYSEDLRLRGDIVANLRGADANSLNGSIIARNTALTSNNRPLKFDSLAVYLTQQPNKTEVRVLSDVLTAHLDGNMGLGDIGPELMNHISRYYDIGNGAYKPSRQARQFTFAMALHKPRVFQAFVPGLTRVKLDTLYGSYNSQTANLQVVADVPRLRYTNFRLDSLNLEMNSNPNQLNYAVRAERARQDTLQIENIVLTGNVQDNIVATRAAIQNEAGEDQTALGVRLQQLRNALEMRFDQDLLINRDQWEVSPNNYVRYYTSTGAVVADALRLSNGPMALTLQSQNPQNPNSPLNVNVTDLDIGYLARAFLDQDSLVGGTLDGQATINDITGNMSFTADMALAGLEYQTFPIGDLTLQASNPSANRYNMNARLTGFGNDVTLAGYYLTTEGQPISFDLDMGKLNLASLQSFTGGMVKDLGGNLAGSVAIRGSVDAPKMVGDIQFQNATFNIAMLNSTFRVPDERVSVNNQGIQFNDFVMLDSLNNRATVNGAILTSNFLDYRFDLRAVTDDFMVMNSTAADNPLYYGRVFLDSDTRITGDLNVPVINTAVTVVPNSNLTYVMPQEEVGVNREGIVVFVDVDSARNRRINRQKVIDTVETQIQGIELAMTLTLTDETPITVLMDPESGDNLTIRGNANLNVGYDVTENITLSGRYDVSKGLYSMSFYELVSREFEIDPDSYIIWTGDMLEADANITAIYSVDAAPLELIQSQTSGLDAASAGQYRQKLPFDVRLNLKGEIMNPIISFNIELDEKAKGTMVPEVDARLDQLSQPTQESERTKQVFSLLVLGRFMAQDPLASSGGGGISSALRGSASKVLSDQLNALTGQYLGGLGLELGLNSYDDYSSGEAQSRTDLNVAMQRQLLNERLTVSVGTDIPLGGGNDQGNSGANTSGSNFSGDVSVEYTLTKDGRLRLRAFRQNSYEGFLDGQLQRTGVSLLFVREYDNFADLFKNTGKAK</sequence>
<evidence type="ECO:0000256" key="3">
    <source>
        <dbReference type="ARBA" id="ARBA00022989"/>
    </source>
</evidence>
<dbReference type="Pfam" id="PF05359">
    <property type="entry name" value="DUF748"/>
    <property type="match status" value="1"/>
</dbReference>
<dbReference type="Proteomes" id="UP000323866">
    <property type="component" value="Unassembled WGS sequence"/>
</dbReference>
<evidence type="ECO:0000256" key="1">
    <source>
        <dbReference type="ARBA" id="ARBA00004167"/>
    </source>
</evidence>
<organism evidence="7 8">
    <name type="scientific">Rufibacter glacialis</name>
    <dbReference type="NCBI Taxonomy" id="1259555"/>
    <lineage>
        <taxon>Bacteria</taxon>
        <taxon>Pseudomonadati</taxon>
        <taxon>Bacteroidota</taxon>
        <taxon>Cytophagia</taxon>
        <taxon>Cytophagales</taxon>
        <taxon>Hymenobacteraceae</taxon>
        <taxon>Rufibacter</taxon>
    </lineage>
</organism>
<feature type="domain" description="Translocation and assembly module TamB C-terminal" evidence="6">
    <location>
        <begin position="1200"/>
        <end position="1662"/>
    </location>
</feature>
<comment type="caution">
    <text evidence="7">The sequence shown here is derived from an EMBL/GenBank/DDBJ whole genome shotgun (WGS) entry which is preliminary data.</text>
</comment>
<proteinExistence type="predicted"/>